<evidence type="ECO:0000256" key="3">
    <source>
        <dbReference type="ARBA" id="ARBA00023136"/>
    </source>
</evidence>
<keyword evidence="2 7" id="KW-0732">Signal</keyword>
<gene>
    <name evidence="8" type="ORF">H9646_15150</name>
</gene>
<dbReference type="EMBL" id="JACSQK010000007">
    <property type="protein sequence ID" value="MBD7961808.1"/>
    <property type="molecule type" value="Genomic_DNA"/>
</dbReference>
<proteinExistence type="predicted"/>
<comment type="caution">
    <text evidence="8">The sequence shown here is derived from an EMBL/GenBank/DDBJ whole genome shotgun (WGS) entry which is preliminary data.</text>
</comment>
<evidence type="ECO:0000256" key="6">
    <source>
        <dbReference type="ARBA" id="ARBA00023288"/>
    </source>
</evidence>
<evidence type="ECO:0000256" key="4">
    <source>
        <dbReference type="ARBA" id="ARBA00023139"/>
    </source>
</evidence>
<protein>
    <submittedName>
        <fullName evidence="8">Lipoprotein</fullName>
    </submittedName>
</protein>
<feature type="signal peptide" evidence="7">
    <location>
        <begin position="1"/>
        <end position="22"/>
    </location>
</feature>
<dbReference type="NCBIfam" id="NF047847">
    <property type="entry name" value="SS_mature_LptM"/>
    <property type="match status" value="1"/>
</dbReference>
<sequence>MLNVSQILVRCIALAVCTAALSACGQRGDLYLPTEPAAQDRATLPDTVLPSMSTPAK</sequence>
<keyword evidence="3" id="KW-0472">Membrane</keyword>
<evidence type="ECO:0000313" key="8">
    <source>
        <dbReference type="EMBL" id="MBD7961808.1"/>
    </source>
</evidence>
<keyword evidence="9" id="KW-1185">Reference proteome</keyword>
<comment type="subcellular location">
    <subcellularLocation>
        <location evidence="1">Cell outer membrane</location>
        <topology evidence="1">Lipid-anchor</topology>
    </subcellularLocation>
</comment>
<dbReference type="Pfam" id="PF13627">
    <property type="entry name" value="LptM_cons"/>
    <property type="match status" value="1"/>
</dbReference>
<organism evidence="8 9">
    <name type="scientific">Comamonas avium</name>
    <dbReference type="NCBI Taxonomy" id="2762231"/>
    <lineage>
        <taxon>Bacteria</taxon>
        <taxon>Pseudomonadati</taxon>
        <taxon>Pseudomonadota</taxon>
        <taxon>Betaproteobacteria</taxon>
        <taxon>Burkholderiales</taxon>
        <taxon>Comamonadaceae</taxon>
        <taxon>Comamonas</taxon>
    </lineage>
</organism>
<reference evidence="8 9" key="1">
    <citation type="submission" date="2020-08" db="EMBL/GenBank/DDBJ databases">
        <title>A Genomic Blueprint of the Chicken Gut Microbiome.</title>
        <authorList>
            <person name="Gilroy R."/>
            <person name="Ravi A."/>
            <person name="Getino M."/>
            <person name="Pursley I."/>
            <person name="Horton D.L."/>
            <person name="Alikhan N.-F."/>
            <person name="Baker D."/>
            <person name="Gharbi K."/>
            <person name="Hall N."/>
            <person name="Watson M."/>
            <person name="Adriaenssens E.M."/>
            <person name="Foster-Nyarko E."/>
            <person name="Jarju S."/>
            <person name="Secka A."/>
            <person name="Antonio M."/>
            <person name="Oren A."/>
            <person name="Chaudhuri R."/>
            <person name="La Ragione R.M."/>
            <person name="Hildebrand F."/>
            <person name="Pallen M.J."/>
        </authorList>
    </citation>
    <scope>NUCLEOTIDE SEQUENCE [LARGE SCALE GENOMIC DNA]</scope>
    <source>
        <strain evidence="8 9">Sa2CVA6</strain>
    </source>
</reference>
<accession>A0ABR8SEA5</accession>
<evidence type="ECO:0000313" key="9">
    <source>
        <dbReference type="Proteomes" id="UP000634919"/>
    </source>
</evidence>
<dbReference type="InterPro" id="IPR032831">
    <property type="entry name" value="LptM_cons"/>
</dbReference>
<dbReference type="Proteomes" id="UP000634919">
    <property type="component" value="Unassembled WGS sequence"/>
</dbReference>
<evidence type="ECO:0000256" key="5">
    <source>
        <dbReference type="ARBA" id="ARBA00023237"/>
    </source>
</evidence>
<feature type="chain" id="PRO_5045992410" evidence="7">
    <location>
        <begin position="23"/>
        <end position="57"/>
    </location>
</feature>
<keyword evidence="5" id="KW-0998">Cell outer membrane</keyword>
<keyword evidence="4" id="KW-0564">Palmitate</keyword>
<evidence type="ECO:0000256" key="2">
    <source>
        <dbReference type="ARBA" id="ARBA00022729"/>
    </source>
</evidence>
<evidence type="ECO:0000256" key="7">
    <source>
        <dbReference type="SAM" id="SignalP"/>
    </source>
</evidence>
<dbReference type="RefSeq" id="WP_191724214.1">
    <property type="nucleotide sequence ID" value="NZ_JACSQK010000007.1"/>
</dbReference>
<name>A0ABR8SEA5_9BURK</name>
<evidence type="ECO:0000256" key="1">
    <source>
        <dbReference type="ARBA" id="ARBA00004459"/>
    </source>
</evidence>
<keyword evidence="6 8" id="KW-0449">Lipoprotein</keyword>